<dbReference type="eggNOG" id="COG3212">
    <property type="taxonomic scope" value="Bacteria"/>
</dbReference>
<keyword evidence="1" id="KW-0732">Signal</keyword>
<dbReference type="Proteomes" id="UP000006546">
    <property type="component" value="Chromosome"/>
</dbReference>
<sequence>MKKLHMIAVLVVFGTACVFADKIISADALPKNAQTLIGTAFPGKTVQYAQADFNEYEAVLNDGTEIQFTGNGDWEEIKSYGGIPAALLPKAAADYIGTQYPNVLIVKAEKDWQALEVTLANRMELYFDKNGKLLGQKLDD</sequence>
<proteinExistence type="predicted"/>
<protein>
    <submittedName>
        <fullName evidence="3">Periplasmic protein</fullName>
    </submittedName>
</protein>
<name>F4LPW3_TREBD</name>
<dbReference type="EMBL" id="CP002696">
    <property type="protein sequence ID" value="AEE16055.1"/>
    <property type="molecule type" value="Genomic_DNA"/>
</dbReference>
<evidence type="ECO:0000259" key="2">
    <source>
        <dbReference type="Pfam" id="PF11396"/>
    </source>
</evidence>
<feature type="chain" id="PRO_5003311073" evidence="1">
    <location>
        <begin position="21"/>
        <end position="140"/>
    </location>
</feature>
<dbReference type="Gene3D" id="3.40.1420.30">
    <property type="match status" value="1"/>
</dbReference>
<dbReference type="InterPro" id="IPR021533">
    <property type="entry name" value="PepSY-like"/>
</dbReference>
<keyword evidence="4" id="KW-1185">Reference proteome</keyword>
<feature type="signal peptide" evidence="1">
    <location>
        <begin position="1"/>
        <end position="20"/>
    </location>
</feature>
<dbReference type="KEGG" id="tbe:Trebr_0613"/>
<evidence type="ECO:0000313" key="4">
    <source>
        <dbReference type="Proteomes" id="UP000006546"/>
    </source>
</evidence>
<evidence type="ECO:0000256" key="1">
    <source>
        <dbReference type="SAM" id="SignalP"/>
    </source>
</evidence>
<dbReference type="RefSeq" id="WP_013757774.1">
    <property type="nucleotide sequence ID" value="NC_015500.1"/>
</dbReference>
<feature type="domain" description="Putative beta-lactamase-inhibitor-like PepSY-like" evidence="2">
    <location>
        <begin position="54"/>
        <end position="134"/>
    </location>
</feature>
<dbReference type="HOGENOM" id="CLU_111475_1_0_12"/>
<gene>
    <name evidence="3" type="ordered locus">Trebr_0613</name>
</gene>
<accession>F4LPW3</accession>
<dbReference type="Pfam" id="PF11396">
    <property type="entry name" value="PepSY_like"/>
    <property type="match status" value="1"/>
</dbReference>
<dbReference type="PROSITE" id="PS51257">
    <property type="entry name" value="PROKAR_LIPOPROTEIN"/>
    <property type="match status" value="1"/>
</dbReference>
<dbReference type="AlphaFoldDB" id="F4LPW3"/>
<dbReference type="SUPFAM" id="SSF160574">
    <property type="entry name" value="BT0923-like"/>
    <property type="match status" value="1"/>
</dbReference>
<evidence type="ECO:0000313" key="3">
    <source>
        <dbReference type="EMBL" id="AEE16055.1"/>
    </source>
</evidence>
<dbReference type="STRING" id="906968.Trebr_0613"/>
<organism evidence="3 4">
    <name type="scientific">Treponema brennaborense (strain DSM 12168 / CIP 105900 / DD5/3)</name>
    <dbReference type="NCBI Taxonomy" id="906968"/>
    <lineage>
        <taxon>Bacteria</taxon>
        <taxon>Pseudomonadati</taxon>
        <taxon>Spirochaetota</taxon>
        <taxon>Spirochaetia</taxon>
        <taxon>Spirochaetales</taxon>
        <taxon>Treponemataceae</taxon>
        <taxon>Treponema</taxon>
    </lineage>
</organism>
<reference evidence="4" key="1">
    <citation type="submission" date="2011-04" db="EMBL/GenBank/DDBJ databases">
        <title>The complete genome of Treponema brennaborense DSM 12168.</title>
        <authorList>
            <person name="Lucas S."/>
            <person name="Han J."/>
            <person name="Lapidus A."/>
            <person name="Bruce D."/>
            <person name="Goodwin L."/>
            <person name="Pitluck S."/>
            <person name="Peters L."/>
            <person name="Kyrpides N."/>
            <person name="Mavromatis K."/>
            <person name="Ivanova N."/>
            <person name="Mikhailova N."/>
            <person name="Pagani I."/>
            <person name="Teshima H."/>
            <person name="Detter J.C."/>
            <person name="Tapia R."/>
            <person name="Han C."/>
            <person name="Land M."/>
            <person name="Hauser L."/>
            <person name="Markowitz V."/>
            <person name="Cheng J.-F."/>
            <person name="Hugenholtz P."/>
            <person name="Woyke T."/>
            <person name="Wu D."/>
            <person name="Gronow S."/>
            <person name="Wellnitz S."/>
            <person name="Brambilla E."/>
            <person name="Klenk H.-P."/>
            <person name="Eisen J.A."/>
        </authorList>
    </citation>
    <scope>NUCLEOTIDE SEQUENCE [LARGE SCALE GENOMIC DNA]</scope>
    <source>
        <strain evidence="4">DSM 12168 / CIP 105900 / DD5/3</strain>
    </source>
</reference>